<dbReference type="InterPro" id="IPR036196">
    <property type="entry name" value="Ptyr_pPase_sf"/>
</dbReference>
<evidence type="ECO:0000259" key="2">
    <source>
        <dbReference type="SMART" id="SM00226"/>
    </source>
</evidence>
<evidence type="ECO:0000313" key="3">
    <source>
        <dbReference type="EMBL" id="KJL21423.1"/>
    </source>
</evidence>
<evidence type="ECO:0000256" key="1">
    <source>
        <dbReference type="ARBA" id="ARBA00013064"/>
    </source>
</evidence>
<proteinExistence type="predicted"/>
<gene>
    <name evidence="3" type="primary">ywlE</name>
    <name evidence="3" type="ORF">RN51_02443</name>
</gene>
<keyword evidence="3" id="KW-0378">Hydrolase</keyword>
<sequence>MTDEKILVVCAANVCRSPLAELALRRGLGADSPITVSSAGVRANAGDPICSAVASVHEDEEWQTWAQEHRAQPVTIEQIEQASIVLTASRDIRGELVRMAPRSRDWMFTIKEAAHLGEGFSSSAADRVVEYVAHLDRGRSRAVPLTPPGGVGARLRQRLRGRTAVDPTSIADRHGSRGHLETISEVEASVATILAQLGGHRRHSS</sequence>
<protein>
    <recommendedName>
        <fullName evidence="1">protein-tyrosine-phosphatase</fullName>
        <ecNumber evidence="1">3.1.3.48</ecNumber>
    </recommendedName>
</protein>
<dbReference type="Proteomes" id="UP000033725">
    <property type="component" value="Unassembled WGS sequence"/>
</dbReference>
<dbReference type="AlphaFoldDB" id="A0A0F0KKN0"/>
<dbReference type="Pfam" id="PF01451">
    <property type="entry name" value="LMWPc"/>
    <property type="match status" value="1"/>
</dbReference>
<dbReference type="EC" id="3.1.3.48" evidence="1"/>
<accession>A0A0F0KKN0</accession>
<evidence type="ECO:0000313" key="4">
    <source>
        <dbReference type="Proteomes" id="UP000033725"/>
    </source>
</evidence>
<dbReference type="SUPFAM" id="SSF52788">
    <property type="entry name" value="Phosphotyrosine protein phosphatases I"/>
    <property type="match status" value="1"/>
</dbReference>
<dbReference type="InterPro" id="IPR023485">
    <property type="entry name" value="Ptyr_pPase"/>
</dbReference>
<feature type="domain" description="Phosphotyrosine protein phosphatase I" evidence="2">
    <location>
        <begin position="4"/>
        <end position="134"/>
    </location>
</feature>
<dbReference type="InterPro" id="IPR050438">
    <property type="entry name" value="LMW_PTPase"/>
</dbReference>
<dbReference type="Gene3D" id="3.40.50.2300">
    <property type="match status" value="1"/>
</dbReference>
<organism evidence="3 4">
    <name type="scientific">Microbacterium oxydans</name>
    <dbReference type="NCBI Taxonomy" id="82380"/>
    <lineage>
        <taxon>Bacteria</taxon>
        <taxon>Bacillati</taxon>
        <taxon>Actinomycetota</taxon>
        <taxon>Actinomycetes</taxon>
        <taxon>Micrococcales</taxon>
        <taxon>Microbacteriaceae</taxon>
        <taxon>Microbacterium</taxon>
    </lineage>
</organism>
<dbReference type="PANTHER" id="PTHR11717:SF7">
    <property type="entry name" value="LOW MOLECULAR WEIGHT PHOSPHOTYROSINE PROTEIN PHOSPHATASE"/>
    <property type="match status" value="1"/>
</dbReference>
<name>A0A0F0KKN0_9MICO</name>
<dbReference type="SMART" id="SM00226">
    <property type="entry name" value="LMWPc"/>
    <property type="match status" value="1"/>
</dbReference>
<comment type="caution">
    <text evidence="3">The sequence shown here is derived from an EMBL/GenBank/DDBJ whole genome shotgun (WGS) entry which is preliminary data.</text>
</comment>
<dbReference type="PANTHER" id="PTHR11717">
    <property type="entry name" value="LOW MOLECULAR WEIGHT PROTEIN TYROSINE PHOSPHATASE"/>
    <property type="match status" value="1"/>
</dbReference>
<dbReference type="EMBL" id="JYIV01000027">
    <property type="protein sequence ID" value="KJL21423.1"/>
    <property type="molecule type" value="Genomic_DNA"/>
</dbReference>
<dbReference type="GO" id="GO:0004725">
    <property type="term" value="F:protein tyrosine phosphatase activity"/>
    <property type="evidence" value="ECO:0007669"/>
    <property type="project" value="UniProtKB-EC"/>
</dbReference>
<dbReference type="PATRIC" id="fig|82380.10.peg.2451"/>
<reference evidence="3 4" key="1">
    <citation type="submission" date="2015-02" db="EMBL/GenBank/DDBJ databases">
        <title>Draft genome sequences of ten Microbacterium spp. with emphasis on heavy metal contaminated environments.</title>
        <authorList>
            <person name="Corretto E."/>
        </authorList>
    </citation>
    <scope>NUCLEOTIDE SEQUENCE [LARGE SCALE GENOMIC DNA]</scope>
    <source>
        <strain evidence="3 4">BEL163</strain>
    </source>
</reference>
<dbReference type="OrthoDB" id="9784339at2"/>
<dbReference type="RefSeq" id="WP_052674701.1">
    <property type="nucleotide sequence ID" value="NZ_JYIV01000027.1"/>
</dbReference>